<proteinExistence type="predicted"/>
<dbReference type="AlphaFoldDB" id="A0A1G6C3P5"/>
<name>A0A1G6C3P5_EUBOX</name>
<dbReference type="EMBL" id="FMXR01000015">
    <property type="protein sequence ID" value="SDB27438.1"/>
    <property type="molecule type" value="Genomic_DNA"/>
</dbReference>
<organism evidence="1 2">
    <name type="scientific">Eubacterium oxidoreducens</name>
    <dbReference type="NCBI Taxonomy" id="1732"/>
    <lineage>
        <taxon>Bacteria</taxon>
        <taxon>Bacillati</taxon>
        <taxon>Bacillota</taxon>
        <taxon>Clostridia</taxon>
        <taxon>Eubacteriales</taxon>
        <taxon>Eubacteriaceae</taxon>
        <taxon>Eubacterium</taxon>
    </lineage>
</organism>
<dbReference type="STRING" id="1732.SAMN02910417_02022"/>
<accession>A0A1G6C3P5</accession>
<reference evidence="1 2" key="1">
    <citation type="submission" date="2016-10" db="EMBL/GenBank/DDBJ databases">
        <authorList>
            <person name="de Groot N.N."/>
        </authorList>
    </citation>
    <scope>NUCLEOTIDE SEQUENCE [LARGE SCALE GENOMIC DNA]</scope>
    <source>
        <strain evidence="1 2">DSM 3217</strain>
    </source>
</reference>
<protein>
    <submittedName>
        <fullName evidence="1">Uncharacterized protein</fullName>
    </submittedName>
</protein>
<sequence>MFEEIIKEAEKRMYYSASKNKILLSRLKEREKEVGEACYLMKLMGYARKEPFELKNAREDAFSFAERVTNPFHSTTSVVLEISPAIVFEDGKLMIKTSQNTAFEQEQMEQFLKKWESFTKVLLETATKDLGGVMKNVRTISV</sequence>
<evidence type="ECO:0000313" key="1">
    <source>
        <dbReference type="EMBL" id="SDB27438.1"/>
    </source>
</evidence>
<dbReference type="RefSeq" id="WP_090174241.1">
    <property type="nucleotide sequence ID" value="NZ_FMXR01000015.1"/>
</dbReference>
<keyword evidence="2" id="KW-1185">Reference proteome</keyword>
<dbReference type="Proteomes" id="UP000199228">
    <property type="component" value="Unassembled WGS sequence"/>
</dbReference>
<gene>
    <name evidence="1" type="ORF">SAMN02910417_02022</name>
</gene>
<evidence type="ECO:0000313" key="2">
    <source>
        <dbReference type="Proteomes" id="UP000199228"/>
    </source>
</evidence>